<feature type="transmembrane region" description="Helical" evidence="12">
    <location>
        <begin position="683"/>
        <end position="707"/>
    </location>
</feature>
<dbReference type="SUPFAM" id="SSF81321">
    <property type="entry name" value="Family A G protein-coupled receptor-like"/>
    <property type="match status" value="3"/>
</dbReference>
<evidence type="ECO:0000256" key="4">
    <source>
        <dbReference type="ARBA" id="ARBA00022989"/>
    </source>
</evidence>
<dbReference type="PANTHER" id="PTHR24248">
    <property type="entry name" value="ADRENERGIC RECEPTOR-RELATED G-PROTEIN COUPLED RECEPTOR"/>
    <property type="match status" value="1"/>
</dbReference>
<feature type="region of interest" description="Disordered" evidence="11">
    <location>
        <begin position="557"/>
        <end position="588"/>
    </location>
</feature>
<feature type="transmembrane region" description="Helical" evidence="12">
    <location>
        <begin position="103"/>
        <end position="127"/>
    </location>
</feature>
<evidence type="ECO:0000256" key="9">
    <source>
        <dbReference type="ARBA" id="ARBA00023224"/>
    </source>
</evidence>
<feature type="transmembrane region" description="Helical" evidence="12">
    <location>
        <begin position="139"/>
        <end position="161"/>
    </location>
</feature>
<feature type="compositionally biased region" description="Polar residues" evidence="11">
    <location>
        <begin position="559"/>
        <end position="578"/>
    </location>
</feature>
<evidence type="ECO:0000256" key="3">
    <source>
        <dbReference type="ARBA" id="ARBA00022692"/>
    </source>
</evidence>
<feature type="region of interest" description="Disordered" evidence="11">
    <location>
        <begin position="506"/>
        <end position="534"/>
    </location>
</feature>
<feature type="transmembrane region" description="Helical" evidence="12">
    <location>
        <begin position="642"/>
        <end position="663"/>
    </location>
</feature>
<evidence type="ECO:0000256" key="2">
    <source>
        <dbReference type="ARBA" id="ARBA00022475"/>
    </source>
</evidence>
<dbReference type="InterPro" id="IPR000276">
    <property type="entry name" value="GPCR_Rhodpsn"/>
</dbReference>
<accession>A0A6J8B2K4</accession>
<evidence type="ECO:0000256" key="1">
    <source>
        <dbReference type="ARBA" id="ARBA00004651"/>
    </source>
</evidence>
<feature type="transmembrane region" description="Helical" evidence="12">
    <location>
        <begin position="404"/>
        <end position="425"/>
    </location>
</feature>
<dbReference type="Gene3D" id="1.20.1070.10">
    <property type="entry name" value="Rhodopsin 7-helix transmembrane proteins"/>
    <property type="match status" value="3"/>
</dbReference>
<dbReference type="PRINTS" id="PR00237">
    <property type="entry name" value="GPCRRHODOPSN"/>
</dbReference>
<evidence type="ECO:0000256" key="10">
    <source>
        <dbReference type="RuleBase" id="RU000688"/>
    </source>
</evidence>
<feature type="region of interest" description="Disordered" evidence="11">
    <location>
        <begin position="608"/>
        <end position="634"/>
    </location>
</feature>
<dbReference type="PROSITE" id="PS00237">
    <property type="entry name" value="G_PROTEIN_RECEP_F1_1"/>
    <property type="match status" value="1"/>
</dbReference>
<organism evidence="14 15">
    <name type="scientific">Mytilus coruscus</name>
    <name type="common">Sea mussel</name>
    <dbReference type="NCBI Taxonomy" id="42192"/>
    <lineage>
        <taxon>Eukaryota</taxon>
        <taxon>Metazoa</taxon>
        <taxon>Spiralia</taxon>
        <taxon>Lophotrochozoa</taxon>
        <taxon>Mollusca</taxon>
        <taxon>Bivalvia</taxon>
        <taxon>Autobranchia</taxon>
        <taxon>Pteriomorphia</taxon>
        <taxon>Mytilida</taxon>
        <taxon>Mytiloidea</taxon>
        <taxon>Mytilidae</taxon>
        <taxon>Mytilinae</taxon>
        <taxon>Mytilus</taxon>
    </lineage>
</organism>
<dbReference type="OrthoDB" id="10010417at2759"/>
<evidence type="ECO:0000256" key="11">
    <source>
        <dbReference type="SAM" id="MobiDB-lite"/>
    </source>
</evidence>
<dbReference type="Pfam" id="PF00001">
    <property type="entry name" value="7tm_1"/>
    <property type="match status" value="3"/>
</dbReference>
<feature type="domain" description="G-protein coupled receptors family 1 profile" evidence="13">
    <location>
        <begin position="118"/>
        <end position="704"/>
    </location>
</feature>
<feature type="compositionally biased region" description="Basic and acidic residues" evidence="11">
    <location>
        <begin position="579"/>
        <end position="588"/>
    </location>
</feature>
<dbReference type="GO" id="GO:0005886">
    <property type="term" value="C:plasma membrane"/>
    <property type="evidence" value="ECO:0007669"/>
    <property type="project" value="UniProtKB-SubCell"/>
</dbReference>
<dbReference type="GO" id="GO:0004930">
    <property type="term" value="F:G protein-coupled receptor activity"/>
    <property type="evidence" value="ECO:0007669"/>
    <property type="project" value="UniProtKB-KW"/>
</dbReference>
<sequence length="724" mass="82558">MNISTNLDKSILPNDNSNYEVKRGISDTTKNTADVGTTFSMSDLWPFICDDNDTWCLFNDTSWISNSTAEVTTGLTTDMVTLNTTGDFHNSTVEIDTLSANRYWLLALLVFPLLTVFGNVLVVMSVVRERQLKTATNYFICSLAVADIMVAVVVMPPTVYLEDEVTNISPQNSTHTTKEKHEPYQTVYTRLKIDKHEPYQTVHTRLKIEKHEPYQTEHTRLKIEKHEPYQTVHTRLKIDKHEPYQTVHTRLKIDKHEPYQTVHTRLKIDKHEPYQTVHTRLKIDKHEPYQTDKGSKMNEDKTKTNVRKVVQSWLLSDALCDAWVASDVMACTASILNLTAISVDRFIAVTQPIKYSKHKNSKRVFVTLALTWVISAAIAAPIALGVNYSEERKPGLCQFFNSDFLIYSSMGSFYIPSIIMMFLYWRIWRVLRIRAKAQKKKKAKATKTATSNVIENTATINATKTEPTIKTGLAKSMDNGKISTYNTNKAPNQLLIPVCDDNVSNMATNTDSSERYNDDDSGQKSPESADDADEKEAELIINPVAVRHVEIQIDGNGNGTCNVDTQMETETKFSSTPSSERRGKPGEFEHQCQLIPANDTRAVNLSRRKEKRTVGKYFHRRTSRKRKEKSSSKREKKATKTLAIVLGVFLFCWVPFFTINITNAICIKFKHNLSTNPICQPNMILFSVFVWLGYINSFLNPVIYTIFNPEFRKAFKKILTDCCK</sequence>
<proteinExistence type="inferred from homology"/>
<dbReference type="SMART" id="SM01381">
    <property type="entry name" value="7TM_GPCR_Srsx"/>
    <property type="match status" value="1"/>
</dbReference>
<keyword evidence="7" id="KW-1015">Disulfide bond</keyword>
<keyword evidence="2" id="KW-1003">Cell membrane</keyword>
<reference evidence="14 15" key="1">
    <citation type="submission" date="2020-06" db="EMBL/GenBank/DDBJ databases">
        <authorList>
            <person name="Li R."/>
            <person name="Bekaert M."/>
        </authorList>
    </citation>
    <scope>NUCLEOTIDE SEQUENCE [LARGE SCALE GENOMIC DNA]</scope>
    <source>
        <strain evidence="15">wild</strain>
    </source>
</reference>
<dbReference type="AlphaFoldDB" id="A0A6J8B2K4"/>
<dbReference type="Proteomes" id="UP000507470">
    <property type="component" value="Unassembled WGS sequence"/>
</dbReference>
<keyword evidence="9 10" id="KW-0807">Transducer</keyword>
<evidence type="ECO:0000259" key="13">
    <source>
        <dbReference type="PROSITE" id="PS50262"/>
    </source>
</evidence>
<dbReference type="GO" id="GO:0001591">
    <property type="term" value="F:dopamine neurotransmitter receptor activity, coupled via Gi/Go"/>
    <property type="evidence" value="ECO:0007669"/>
    <property type="project" value="TreeGrafter"/>
</dbReference>
<evidence type="ECO:0000313" key="14">
    <source>
        <dbReference type="EMBL" id="CAC5377743.1"/>
    </source>
</evidence>
<comment type="subcellular location">
    <subcellularLocation>
        <location evidence="1">Cell membrane</location>
        <topology evidence="1">Multi-pass membrane protein</topology>
    </subcellularLocation>
</comment>
<dbReference type="InterPro" id="IPR017452">
    <property type="entry name" value="GPCR_Rhodpsn_7TM"/>
</dbReference>
<evidence type="ECO:0000256" key="5">
    <source>
        <dbReference type="ARBA" id="ARBA00023040"/>
    </source>
</evidence>
<feature type="compositionally biased region" description="Basic residues" evidence="11">
    <location>
        <begin position="617"/>
        <end position="634"/>
    </location>
</feature>
<dbReference type="EMBL" id="CACVKT020002383">
    <property type="protein sequence ID" value="CAC5377743.1"/>
    <property type="molecule type" value="Genomic_DNA"/>
</dbReference>
<dbReference type="PROSITE" id="PS50262">
    <property type="entry name" value="G_PROTEIN_RECEP_F1_2"/>
    <property type="match status" value="1"/>
</dbReference>
<keyword evidence="6 12" id="KW-0472">Membrane</keyword>
<keyword evidence="8 10" id="KW-0675">Receptor</keyword>
<feature type="compositionally biased region" description="Basic and acidic residues" evidence="11">
    <location>
        <begin position="512"/>
        <end position="522"/>
    </location>
</feature>
<evidence type="ECO:0000256" key="6">
    <source>
        <dbReference type="ARBA" id="ARBA00023136"/>
    </source>
</evidence>
<evidence type="ECO:0000256" key="7">
    <source>
        <dbReference type="ARBA" id="ARBA00023157"/>
    </source>
</evidence>
<name>A0A6J8B2K4_MYTCO</name>
<keyword evidence="15" id="KW-1185">Reference proteome</keyword>
<comment type="similarity">
    <text evidence="10">Belongs to the G-protein coupled receptor 1 family.</text>
</comment>
<protein>
    <submittedName>
        <fullName evidence="14">DRD2</fullName>
    </submittedName>
</protein>
<evidence type="ECO:0000313" key="15">
    <source>
        <dbReference type="Proteomes" id="UP000507470"/>
    </source>
</evidence>
<evidence type="ECO:0000256" key="12">
    <source>
        <dbReference type="SAM" id="Phobius"/>
    </source>
</evidence>
<dbReference type="GO" id="GO:0045202">
    <property type="term" value="C:synapse"/>
    <property type="evidence" value="ECO:0007669"/>
    <property type="project" value="GOC"/>
</dbReference>
<feature type="transmembrane region" description="Helical" evidence="12">
    <location>
        <begin position="364"/>
        <end position="384"/>
    </location>
</feature>
<evidence type="ECO:0000256" key="8">
    <source>
        <dbReference type="ARBA" id="ARBA00023170"/>
    </source>
</evidence>
<keyword evidence="3 10" id="KW-0812">Transmembrane</keyword>
<gene>
    <name evidence="14" type="ORF">MCOR_14027</name>
</gene>
<keyword evidence="5 10" id="KW-0297">G-protein coupled receptor</keyword>
<dbReference type="PANTHER" id="PTHR24248:SF125">
    <property type="entry name" value="DOPAMINE D2-LIKE RECEPTOR"/>
    <property type="match status" value="1"/>
</dbReference>
<keyword evidence="4 12" id="KW-1133">Transmembrane helix</keyword>